<organism evidence="24 25">
    <name type="scientific">Astyanax mexicanus</name>
    <name type="common">Blind cave fish</name>
    <name type="synonym">Astyanax fasciatus mexicanus</name>
    <dbReference type="NCBI Taxonomy" id="7994"/>
    <lineage>
        <taxon>Eukaryota</taxon>
        <taxon>Metazoa</taxon>
        <taxon>Chordata</taxon>
        <taxon>Craniata</taxon>
        <taxon>Vertebrata</taxon>
        <taxon>Euteleostomi</taxon>
        <taxon>Actinopterygii</taxon>
        <taxon>Neopterygii</taxon>
        <taxon>Teleostei</taxon>
        <taxon>Ostariophysi</taxon>
        <taxon>Characiformes</taxon>
        <taxon>Characoidei</taxon>
        <taxon>Acestrorhamphidae</taxon>
        <taxon>Acestrorhamphinae</taxon>
        <taxon>Astyanax</taxon>
    </lineage>
</organism>
<feature type="chain" id="PRO_5034628356" description="Semaphorin-6A" evidence="22">
    <location>
        <begin position="19"/>
        <end position="935"/>
    </location>
</feature>
<dbReference type="PANTHER" id="PTHR11036:SF12">
    <property type="entry name" value="SEMAPHORIN-6A"/>
    <property type="match status" value="1"/>
</dbReference>
<keyword evidence="6 21" id="KW-0812">Transmembrane</keyword>
<feature type="region of interest" description="Disordered" evidence="20">
    <location>
        <begin position="831"/>
        <end position="935"/>
    </location>
</feature>
<keyword evidence="3" id="KW-0217">Developmental protein</keyword>
<dbReference type="InterPro" id="IPR015943">
    <property type="entry name" value="WD40/YVTN_repeat-like_dom_sf"/>
</dbReference>
<evidence type="ECO:0000256" key="20">
    <source>
        <dbReference type="SAM" id="MobiDB-lite"/>
    </source>
</evidence>
<evidence type="ECO:0000256" key="15">
    <source>
        <dbReference type="ARBA" id="ARBA00063062"/>
    </source>
</evidence>
<evidence type="ECO:0000256" key="4">
    <source>
        <dbReference type="ARBA" id="ARBA00022475"/>
    </source>
</evidence>
<feature type="domain" description="Sema" evidence="23">
    <location>
        <begin position="24"/>
        <end position="511"/>
    </location>
</feature>
<dbReference type="PROSITE" id="PS51004">
    <property type="entry name" value="SEMA"/>
    <property type="match status" value="1"/>
</dbReference>
<keyword evidence="10 21" id="KW-1133">Transmembrane helix</keyword>
<dbReference type="Ensembl" id="ENSAMXT00005045226.1">
    <property type="protein sequence ID" value="ENSAMXP00005041550.1"/>
    <property type="gene ID" value="ENSAMXG00005019278.1"/>
</dbReference>
<keyword evidence="8" id="KW-0221">Differentiation</keyword>
<dbReference type="Gene3D" id="3.30.1680.10">
    <property type="entry name" value="ligand-binding face of the semaphorins, domain 2"/>
    <property type="match status" value="1"/>
</dbReference>
<feature type="transmembrane region" description="Helical" evidence="21">
    <location>
        <begin position="591"/>
        <end position="617"/>
    </location>
</feature>
<feature type="compositionally biased region" description="Polar residues" evidence="20">
    <location>
        <begin position="891"/>
        <end position="908"/>
    </location>
</feature>
<accession>A0A8B9KZG0</accession>
<dbReference type="InterPro" id="IPR027231">
    <property type="entry name" value="Semaphorin"/>
</dbReference>
<keyword evidence="13" id="KW-0325">Glycoprotein</keyword>
<dbReference type="SMART" id="SM00630">
    <property type="entry name" value="Sema"/>
    <property type="match status" value="1"/>
</dbReference>
<keyword evidence="7 22" id="KW-0732">Signal</keyword>
<comment type="subcellular location">
    <subcellularLocation>
        <location evidence="1">Cell membrane</location>
        <topology evidence="1">Single-pass type I membrane protein</topology>
    </subcellularLocation>
</comment>
<evidence type="ECO:0000313" key="25">
    <source>
        <dbReference type="Proteomes" id="UP000694621"/>
    </source>
</evidence>
<evidence type="ECO:0000256" key="1">
    <source>
        <dbReference type="ARBA" id="ARBA00004251"/>
    </source>
</evidence>
<feature type="compositionally biased region" description="Low complexity" evidence="20">
    <location>
        <begin position="848"/>
        <end position="861"/>
    </location>
</feature>
<dbReference type="PANTHER" id="PTHR11036">
    <property type="entry name" value="SEMAPHORIN"/>
    <property type="match status" value="1"/>
</dbReference>
<dbReference type="Proteomes" id="UP000694621">
    <property type="component" value="Unplaced"/>
</dbReference>
<evidence type="ECO:0000313" key="24">
    <source>
        <dbReference type="Ensembl" id="ENSAMXP00005041550.1"/>
    </source>
</evidence>
<evidence type="ECO:0000256" key="5">
    <source>
        <dbReference type="ARBA" id="ARBA00022553"/>
    </source>
</evidence>
<dbReference type="InterPro" id="IPR036352">
    <property type="entry name" value="Semap_dom_sf"/>
</dbReference>
<keyword evidence="5" id="KW-0597">Phosphoprotein</keyword>
<evidence type="ECO:0000256" key="19">
    <source>
        <dbReference type="PROSITE-ProRule" id="PRU00352"/>
    </source>
</evidence>
<dbReference type="GO" id="GO:0005886">
    <property type="term" value="C:plasma membrane"/>
    <property type="evidence" value="ECO:0007669"/>
    <property type="project" value="UniProtKB-SubCell"/>
</dbReference>
<evidence type="ECO:0000256" key="16">
    <source>
        <dbReference type="ARBA" id="ARBA00074111"/>
    </source>
</evidence>
<keyword evidence="11 21" id="KW-0472">Membrane</keyword>
<dbReference type="InterPro" id="IPR002165">
    <property type="entry name" value="Plexin_repeat"/>
</dbReference>
<keyword evidence="9" id="KW-0524">Neurogenesis</keyword>
<evidence type="ECO:0000256" key="6">
    <source>
        <dbReference type="ARBA" id="ARBA00022692"/>
    </source>
</evidence>
<dbReference type="GO" id="GO:0007411">
    <property type="term" value="P:axon guidance"/>
    <property type="evidence" value="ECO:0007669"/>
    <property type="project" value="TreeGrafter"/>
</dbReference>
<sequence length="935" mass="104304">MRSEALLLYFTLLQIAGAGFPEDSEPISISHGNYTKQYPVFVGHKPGRNSTQRHKLDIQLIVITNRTLYVAARDHIYTVDIDTANSEEIFFSKKTTWKSRQADVDTCRMKGKHKDECHNFIKVLLQQNDDTLFVCGTNAFNPSCRTYKTDTLDTLGEEISGMARCPYDAKHANVALFADGKLYSATVTDFLAIDAVIYRSLGDSPTLRTVKHDSKWLKEPYFVQAVDYGDFIYFFYREIAMEYNSMGKVVFPRVARVCKNDRGGSQRVLEKQWTSFLKARLNCSIPGDSHFYFNILQAVTDVIHINGRDVVMATFSTPYNSIPGSAVCAYDMADIATAFTGRFKEQKSPDSTWTPVPEEKVPKPRPGCCAGTPSVEKYKVSNEFPDDTLNFIKMHPLMEEAVPSIANRPWFLKTMVRYRLTRIAVDNAAGPYRNHTVVFLGSERGIILKFLAKMNSGFLNDSLFLEELSIYNPEKCSIDGVDDKRIINMQIDSKSHALFVAFTSCVVKVPLSRCERHGRCKKSCIASRDPYCGWLSEGACREVVTSTKWSFEQDVEQGNTDGLGDCQNSFVALNGVIRESFQKGRDQMVPITLLAVAVILAFVMGAVFSGIIVYCVCDHHRRRDFEIPGRKDKDSVNSRRGSMNSVTKLTGLFETQAKDGRPEAILAPLMHNGRLTNGKMLIKAEQHHLDLAALPTPESTPMQPRRKPSRGSREWERNQNLINACAKDLASMGSPVIPTDLPLRASPGHIPSVVVLPLPQHQQAYQHEYVEQPHLPDDQAATLEYKTMKSPCHSLSMSDSDGIPPRVPQREASLAAVVPPAVPQMGKRLDMYSRGYPASSSKQKKQHNTNSSNSSHLSRNHSFARAETPPPAPQRVDSMHLGSPPPMGLTRHSSLSSYGSLPRCSSSSRHLKPDVPPKPSQVSLSSKVKSSDLCT</sequence>
<reference evidence="24" key="1">
    <citation type="submission" date="2025-08" db="UniProtKB">
        <authorList>
            <consortium name="Ensembl"/>
        </authorList>
    </citation>
    <scope>IDENTIFICATION</scope>
</reference>
<evidence type="ECO:0000256" key="12">
    <source>
        <dbReference type="ARBA" id="ARBA00023157"/>
    </source>
</evidence>
<evidence type="ECO:0000256" key="18">
    <source>
        <dbReference type="ARBA" id="ARBA00080740"/>
    </source>
</evidence>
<comment type="similarity">
    <text evidence="2">Belongs to the semaphorin family.</text>
</comment>
<evidence type="ECO:0000256" key="10">
    <source>
        <dbReference type="ARBA" id="ARBA00022989"/>
    </source>
</evidence>
<evidence type="ECO:0000256" key="7">
    <source>
        <dbReference type="ARBA" id="ARBA00022729"/>
    </source>
</evidence>
<feature type="region of interest" description="Disordered" evidence="20">
    <location>
        <begin position="695"/>
        <end position="715"/>
    </location>
</feature>
<evidence type="ECO:0000256" key="3">
    <source>
        <dbReference type="ARBA" id="ARBA00022473"/>
    </source>
</evidence>
<dbReference type="GO" id="GO:0071526">
    <property type="term" value="P:semaphorin-plexin signaling pathway"/>
    <property type="evidence" value="ECO:0007669"/>
    <property type="project" value="TreeGrafter"/>
</dbReference>
<feature type="signal peptide" evidence="22">
    <location>
        <begin position="1"/>
        <end position="18"/>
    </location>
</feature>
<name>A0A8B9KZG0_ASTMX</name>
<comment type="function">
    <text evidence="14">Cell surface receptor for PLXNA2 that plays an important role in cell-cell signaling. Required for normal granule cell migration in the developing cerebellum. Promotes reorganization of the actin cytoskeleton and plays an important role in axon guidance in the developing central nervous system. Can act as repulsive axon guidance cue. Has repulsive action towards migrating granular neurons. May play a role in channeling sympathetic axons into the sympathetic chains and controlling the temporal sequence of sympathetic target innervation.</text>
</comment>
<dbReference type="Gene3D" id="2.130.10.10">
    <property type="entry name" value="YVTN repeat-like/Quinoprotein amine dehydrogenase"/>
    <property type="match status" value="1"/>
</dbReference>
<dbReference type="GO" id="GO:0001755">
    <property type="term" value="P:neural crest cell migration"/>
    <property type="evidence" value="ECO:0007669"/>
    <property type="project" value="TreeGrafter"/>
</dbReference>
<dbReference type="FunFam" id="3.30.1680.10:FF:000007">
    <property type="entry name" value="semaphorin-6A isoform X1"/>
    <property type="match status" value="1"/>
</dbReference>
<dbReference type="Pfam" id="PF01403">
    <property type="entry name" value="Sema"/>
    <property type="match status" value="1"/>
</dbReference>
<dbReference type="GO" id="GO:0030215">
    <property type="term" value="F:semaphorin receptor binding"/>
    <property type="evidence" value="ECO:0007669"/>
    <property type="project" value="InterPro"/>
</dbReference>
<dbReference type="FunFam" id="2.130.10.10:FF:000028">
    <property type="entry name" value="semaphorin-6A isoform X1"/>
    <property type="match status" value="1"/>
</dbReference>
<evidence type="ECO:0000256" key="13">
    <source>
        <dbReference type="ARBA" id="ARBA00023180"/>
    </source>
</evidence>
<comment type="subunit">
    <text evidence="15">Active as a homodimer or oligomer. The SEMA6A homodimer interacts with a PLXNA2 homodimer, giving rise to a heterotetramer. Interacts with EVL.</text>
</comment>
<protein>
    <recommendedName>
        <fullName evidence="16">Semaphorin-6A</fullName>
    </recommendedName>
    <alternativeName>
        <fullName evidence="18">Semaphorin VIA</fullName>
    </alternativeName>
    <alternativeName>
        <fullName evidence="17">Semaphorin-6A-1</fullName>
    </alternativeName>
</protein>
<proteinExistence type="inferred from homology"/>
<evidence type="ECO:0000256" key="11">
    <source>
        <dbReference type="ARBA" id="ARBA00023136"/>
    </source>
</evidence>
<evidence type="ECO:0000256" key="22">
    <source>
        <dbReference type="SAM" id="SignalP"/>
    </source>
</evidence>
<evidence type="ECO:0000256" key="14">
    <source>
        <dbReference type="ARBA" id="ARBA00053495"/>
    </source>
</evidence>
<dbReference type="GO" id="GO:0045499">
    <property type="term" value="F:chemorepellent activity"/>
    <property type="evidence" value="ECO:0007669"/>
    <property type="project" value="TreeGrafter"/>
</dbReference>
<evidence type="ECO:0000256" key="17">
    <source>
        <dbReference type="ARBA" id="ARBA00079635"/>
    </source>
</evidence>
<evidence type="ECO:0000256" key="21">
    <source>
        <dbReference type="SAM" id="Phobius"/>
    </source>
</evidence>
<dbReference type="Pfam" id="PF01437">
    <property type="entry name" value="PSI"/>
    <property type="match status" value="1"/>
</dbReference>
<dbReference type="SUPFAM" id="SSF103575">
    <property type="entry name" value="Plexin repeat"/>
    <property type="match status" value="1"/>
</dbReference>
<evidence type="ECO:0000256" key="8">
    <source>
        <dbReference type="ARBA" id="ARBA00022782"/>
    </source>
</evidence>
<dbReference type="InterPro" id="IPR001627">
    <property type="entry name" value="Semap_dom"/>
</dbReference>
<dbReference type="SUPFAM" id="SSF101912">
    <property type="entry name" value="Sema domain"/>
    <property type="match status" value="1"/>
</dbReference>
<dbReference type="GO" id="GO:2001224">
    <property type="term" value="P:positive regulation of neuron migration"/>
    <property type="evidence" value="ECO:0007669"/>
    <property type="project" value="TreeGrafter"/>
</dbReference>
<evidence type="ECO:0000256" key="9">
    <source>
        <dbReference type="ARBA" id="ARBA00022902"/>
    </source>
</evidence>
<keyword evidence="4" id="KW-1003">Cell membrane</keyword>
<evidence type="ECO:0000259" key="23">
    <source>
        <dbReference type="PROSITE" id="PS51004"/>
    </source>
</evidence>
<comment type="caution">
    <text evidence="19">Lacks conserved residue(s) required for the propagation of feature annotation.</text>
</comment>
<feature type="region of interest" description="Disordered" evidence="20">
    <location>
        <begin position="346"/>
        <end position="365"/>
    </location>
</feature>
<keyword evidence="12" id="KW-1015">Disulfide bond</keyword>
<dbReference type="AlphaFoldDB" id="A0A8B9KZG0"/>
<evidence type="ECO:0000256" key="2">
    <source>
        <dbReference type="ARBA" id="ARBA00009492"/>
    </source>
</evidence>